<feature type="non-terminal residue" evidence="1">
    <location>
        <position position="101"/>
    </location>
</feature>
<sequence>ELFEGRILWNETTILTIPDSLEEEEGVCFRASLSRGSSASLPVERFLLELKDLDLEEFQCFRGSTCRLELEGVPSGPQAFVAASEADGCGWCSVATAGANA</sequence>
<comment type="caution">
    <text evidence="1">The sequence shown here is derived from an EMBL/GenBank/DDBJ whole genome shotgun (WGS) entry which is preliminary data.</text>
</comment>
<feature type="non-terminal residue" evidence="1">
    <location>
        <position position="1"/>
    </location>
</feature>
<organism evidence="1 2">
    <name type="scientific">Durusdinium trenchii</name>
    <dbReference type="NCBI Taxonomy" id="1381693"/>
    <lineage>
        <taxon>Eukaryota</taxon>
        <taxon>Sar</taxon>
        <taxon>Alveolata</taxon>
        <taxon>Dinophyceae</taxon>
        <taxon>Suessiales</taxon>
        <taxon>Symbiodiniaceae</taxon>
        <taxon>Durusdinium</taxon>
    </lineage>
</organism>
<proteinExistence type="predicted"/>
<name>A0ABP0LAN9_9DINO</name>
<dbReference type="Proteomes" id="UP001642464">
    <property type="component" value="Unassembled WGS sequence"/>
</dbReference>
<gene>
    <name evidence="1" type="ORF">SCF082_LOCUS21641</name>
</gene>
<accession>A0ABP0LAN9</accession>
<protein>
    <submittedName>
        <fullName evidence="1">Uncharacterized protein</fullName>
    </submittedName>
</protein>
<keyword evidence="2" id="KW-1185">Reference proteome</keyword>
<evidence type="ECO:0000313" key="2">
    <source>
        <dbReference type="Proteomes" id="UP001642464"/>
    </source>
</evidence>
<dbReference type="EMBL" id="CAXAMM010015397">
    <property type="protein sequence ID" value="CAK9036224.1"/>
    <property type="molecule type" value="Genomic_DNA"/>
</dbReference>
<reference evidence="1 2" key="1">
    <citation type="submission" date="2024-02" db="EMBL/GenBank/DDBJ databases">
        <authorList>
            <person name="Chen Y."/>
            <person name="Shah S."/>
            <person name="Dougan E. K."/>
            <person name="Thang M."/>
            <person name="Chan C."/>
        </authorList>
    </citation>
    <scope>NUCLEOTIDE SEQUENCE [LARGE SCALE GENOMIC DNA]</scope>
</reference>
<evidence type="ECO:0000313" key="1">
    <source>
        <dbReference type="EMBL" id="CAK9036224.1"/>
    </source>
</evidence>